<proteinExistence type="predicted"/>
<reference evidence="1 2" key="1">
    <citation type="submission" date="2016-11" db="EMBL/GenBank/DDBJ databases">
        <authorList>
            <person name="Jaros S."/>
            <person name="Januszkiewicz K."/>
            <person name="Wedrychowicz H."/>
        </authorList>
    </citation>
    <scope>NUCLEOTIDE SEQUENCE [LARGE SCALE GENOMIC DNA]</scope>
    <source>
        <strain evidence="1 2">GAS138</strain>
    </source>
</reference>
<dbReference type="EMBL" id="LT670817">
    <property type="protein sequence ID" value="SHG45456.1"/>
    <property type="molecule type" value="Genomic_DNA"/>
</dbReference>
<dbReference type="OrthoDB" id="9811222at2"/>
<gene>
    <name evidence="1" type="ORF">SAMN05443248_1614</name>
</gene>
<protein>
    <submittedName>
        <fullName evidence="1">Uncharacterized protein</fullName>
    </submittedName>
</protein>
<dbReference type="Proteomes" id="UP000189796">
    <property type="component" value="Chromosome I"/>
</dbReference>
<evidence type="ECO:0000313" key="1">
    <source>
        <dbReference type="EMBL" id="SHG45456.1"/>
    </source>
</evidence>
<dbReference type="RefSeq" id="WP_154072079.1">
    <property type="nucleotide sequence ID" value="NZ_LT670817.1"/>
</dbReference>
<sequence length="81" mass="8831">MISGASQWSKAGDDATKEAFHVSELGLLGEVLHCKHLAGGFSAVQVASVLQGRIELFEKTADRMTIFRNVDELIRAGWTID</sequence>
<name>A0A1M5JY18_9BRAD</name>
<accession>A0A1M5JY18</accession>
<dbReference type="AlphaFoldDB" id="A0A1M5JY18"/>
<evidence type="ECO:0000313" key="2">
    <source>
        <dbReference type="Proteomes" id="UP000189796"/>
    </source>
</evidence>
<organism evidence="1 2">
    <name type="scientific">Bradyrhizobium erythrophlei</name>
    <dbReference type="NCBI Taxonomy" id="1437360"/>
    <lineage>
        <taxon>Bacteria</taxon>
        <taxon>Pseudomonadati</taxon>
        <taxon>Pseudomonadota</taxon>
        <taxon>Alphaproteobacteria</taxon>
        <taxon>Hyphomicrobiales</taxon>
        <taxon>Nitrobacteraceae</taxon>
        <taxon>Bradyrhizobium</taxon>
    </lineage>
</organism>